<protein>
    <submittedName>
        <fullName evidence="2">Uncharacterized protein</fullName>
    </submittedName>
</protein>
<dbReference type="PANTHER" id="PTHR48434">
    <property type="entry name" value="(RAPE) HYPOTHETICAL PROTEIN"/>
    <property type="match status" value="1"/>
</dbReference>
<gene>
    <name evidence="2" type="ORF">R3W88_032058</name>
</gene>
<feature type="region of interest" description="Disordered" evidence="1">
    <location>
        <begin position="433"/>
        <end position="453"/>
    </location>
</feature>
<feature type="region of interest" description="Disordered" evidence="1">
    <location>
        <begin position="1"/>
        <end position="72"/>
    </location>
</feature>
<name>A0AAV9LN32_9SOLN</name>
<accession>A0AAV9LN32</accession>
<feature type="compositionally biased region" description="Low complexity" evidence="1">
    <location>
        <begin position="23"/>
        <end position="42"/>
    </location>
</feature>
<reference evidence="2 3" key="1">
    <citation type="submission" date="2023-10" db="EMBL/GenBank/DDBJ databases">
        <title>Genome-Wide Identification Analysis in wild type Solanum Pinnatisectum Reveals Some Genes Defensing Phytophthora Infestans.</title>
        <authorList>
            <person name="Sun C."/>
        </authorList>
    </citation>
    <scope>NUCLEOTIDE SEQUENCE [LARGE SCALE GENOMIC DNA]</scope>
    <source>
        <strain evidence="2">LQN</strain>
        <tissue evidence="2">Leaf</tissue>
    </source>
</reference>
<keyword evidence="3" id="KW-1185">Reference proteome</keyword>
<dbReference type="Proteomes" id="UP001311915">
    <property type="component" value="Unassembled WGS sequence"/>
</dbReference>
<dbReference type="EMBL" id="JAWPEI010000005">
    <property type="protein sequence ID" value="KAK4727141.1"/>
    <property type="molecule type" value="Genomic_DNA"/>
</dbReference>
<evidence type="ECO:0000313" key="2">
    <source>
        <dbReference type="EMBL" id="KAK4727141.1"/>
    </source>
</evidence>
<evidence type="ECO:0000256" key="1">
    <source>
        <dbReference type="SAM" id="MobiDB-lite"/>
    </source>
</evidence>
<organism evidence="2 3">
    <name type="scientific">Solanum pinnatisectum</name>
    <name type="common">tansyleaf nightshade</name>
    <dbReference type="NCBI Taxonomy" id="50273"/>
    <lineage>
        <taxon>Eukaryota</taxon>
        <taxon>Viridiplantae</taxon>
        <taxon>Streptophyta</taxon>
        <taxon>Embryophyta</taxon>
        <taxon>Tracheophyta</taxon>
        <taxon>Spermatophyta</taxon>
        <taxon>Magnoliopsida</taxon>
        <taxon>eudicotyledons</taxon>
        <taxon>Gunneridae</taxon>
        <taxon>Pentapetalae</taxon>
        <taxon>asterids</taxon>
        <taxon>lamiids</taxon>
        <taxon>Solanales</taxon>
        <taxon>Solanaceae</taxon>
        <taxon>Solanoideae</taxon>
        <taxon>Solaneae</taxon>
        <taxon>Solanum</taxon>
    </lineage>
</organism>
<proteinExistence type="predicted"/>
<evidence type="ECO:0000313" key="3">
    <source>
        <dbReference type="Proteomes" id="UP001311915"/>
    </source>
</evidence>
<comment type="caution">
    <text evidence="2">The sequence shown here is derived from an EMBL/GenBank/DDBJ whole genome shotgun (WGS) entry which is preliminary data.</text>
</comment>
<dbReference type="AlphaFoldDB" id="A0AAV9LN32"/>
<sequence>MDPPWVQIKGRGRGRTAPSRGNYGSYGTRSSQGSSYRSDSNSQVIPTGRKKVLNKRTASQEESSSSSQQLVSLEDIPKDSPLYAHMQAYLEGKKQKDTFVSIIKEDCDDIKSYEKLQKREMIFLLENSDLQRKDEPWKIFQRYLVEGLYFPGESYKTRSYYEEILMNTGSVDFQHFNTGNSPHEKSYSFSKFIIKQIISVEDWGMSAMKERQISLTNSRMNFTYWDYIRAFDVTLCYNNNKHKHTWFIKVCSKIFSDTIPNWFIKWWSYHGPTTQILPAPFLELYKEWTKVSPDLNQLYHEDHVCWIERIDQIYFFIEFSIPWIHKWTPEVGFNEEDIPCLYRTYYNNFWDKLLKMDPKTKQLIGQELIDSIKEKIDEYKTILPKKIIEDNSVRHIARKISFQEGDKEKMIQDYLEEVRKNLLQTITQIDKSDTSMRSEASNELDDSQRAESEHMLSAAELMEAEDFLLQMKALEKGKNVKEAKTCEDM</sequence>
<feature type="compositionally biased region" description="Low complexity" evidence="1">
    <location>
        <begin position="60"/>
        <end position="72"/>
    </location>
</feature>
<dbReference type="PANTHER" id="PTHR48434:SF1">
    <property type="entry name" value="(RAPE) HYPOTHETICAL PROTEIN"/>
    <property type="match status" value="1"/>
</dbReference>